<gene>
    <name evidence="1" type="ORF">XCR1_960027</name>
</gene>
<sequence length="67" mass="8179">MINVILQEAIKHAHSMFKHKTANIFYRDLEFRSQSRKTRYSQEKIKDRNNRLYNLQNVLHTLYSPEN</sequence>
<organism evidence="1 2">
    <name type="scientific">Xenorhabdus cabanillasii JM26</name>
    <dbReference type="NCBI Taxonomy" id="1427517"/>
    <lineage>
        <taxon>Bacteria</taxon>
        <taxon>Pseudomonadati</taxon>
        <taxon>Pseudomonadota</taxon>
        <taxon>Gammaproteobacteria</taxon>
        <taxon>Enterobacterales</taxon>
        <taxon>Morganellaceae</taxon>
        <taxon>Xenorhabdus</taxon>
    </lineage>
</organism>
<evidence type="ECO:0000313" key="2">
    <source>
        <dbReference type="Proteomes" id="UP000019197"/>
    </source>
</evidence>
<dbReference type="AlphaFoldDB" id="W1JA95"/>
<accession>W1JA95</accession>
<dbReference type="EMBL" id="CBXE010000493">
    <property type="protein sequence ID" value="CDL87672.1"/>
    <property type="molecule type" value="Genomic_DNA"/>
</dbReference>
<dbReference type="Proteomes" id="UP000019197">
    <property type="component" value="Unassembled WGS sequence"/>
</dbReference>
<name>W1JA95_9GAMM</name>
<reference evidence="1 2" key="1">
    <citation type="submission" date="2013-11" db="EMBL/GenBank/DDBJ databases">
        <title>Draft genome sequence and annotation of the entomopathogenic bacterium, Xenorhabdus cabanillasi strain JM26.</title>
        <authorList>
            <person name="Gualtieri M."/>
            <person name="Ogier J.C."/>
            <person name="Pages S."/>
            <person name="Givaudan A."/>
            <person name="Gaudriault S."/>
        </authorList>
    </citation>
    <scope>NUCLEOTIDE SEQUENCE [LARGE SCALE GENOMIC DNA]</scope>
    <source>
        <strain evidence="1 2">JM26</strain>
    </source>
</reference>
<comment type="caution">
    <text evidence="1">The sequence shown here is derived from an EMBL/GenBank/DDBJ whole genome shotgun (WGS) entry which is preliminary data.</text>
</comment>
<evidence type="ECO:0000313" key="1">
    <source>
        <dbReference type="EMBL" id="CDL87672.1"/>
    </source>
</evidence>
<proteinExistence type="predicted"/>
<protein>
    <submittedName>
        <fullName evidence="1">Uncharacterized protein</fullName>
    </submittedName>
</protein>